<dbReference type="OrthoDB" id="10368958at2759"/>
<sequence>MTTSSILRQVCNCTDLPSHVQLNGKLQQDVLKMEEKDFGARNSGRNMLQEHSTCLWRSRRCKMTILPAPLQLSQGQLIIFDGGAAALHRRSSRGAAFLDPTLYNSRATGILKAVNDTFSMPCNSTIEEHLLTGGHSRRAKSYTCVLVNSAVISEQKLFIPKKQVEHSLFTLNNNIT</sequence>
<comment type="caution">
    <text evidence="1">The sequence shown here is derived from an EMBL/GenBank/DDBJ whole genome shotgun (WGS) entry which is preliminary data.</text>
</comment>
<accession>A0A0V1N6Y2</accession>
<reference evidence="1 2" key="1">
    <citation type="submission" date="2015-01" db="EMBL/GenBank/DDBJ databases">
        <title>Evolution of Trichinella species and genotypes.</title>
        <authorList>
            <person name="Korhonen P.K."/>
            <person name="Edoardo P."/>
            <person name="Giuseppe L.R."/>
            <person name="Gasser R.B."/>
        </authorList>
    </citation>
    <scope>NUCLEOTIDE SEQUENCE [LARGE SCALE GENOMIC DNA]</scope>
    <source>
        <strain evidence="1">ISS1980</strain>
    </source>
</reference>
<protein>
    <submittedName>
        <fullName evidence="1">Uncharacterized protein</fullName>
    </submittedName>
</protein>
<dbReference type="Proteomes" id="UP000054843">
    <property type="component" value="Unassembled WGS sequence"/>
</dbReference>
<dbReference type="AlphaFoldDB" id="A0A0V1N6Y2"/>
<proteinExistence type="predicted"/>
<gene>
    <name evidence="1" type="ORF">T10_5600</name>
</gene>
<name>A0A0V1N6Y2_9BILA</name>
<dbReference type="EMBL" id="JYDO01000005">
    <property type="protein sequence ID" value="KRZ79767.1"/>
    <property type="molecule type" value="Genomic_DNA"/>
</dbReference>
<evidence type="ECO:0000313" key="1">
    <source>
        <dbReference type="EMBL" id="KRZ79767.1"/>
    </source>
</evidence>
<organism evidence="1 2">
    <name type="scientific">Trichinella papuae</name>
    <dbReference type="NCBI Taxonomy" id="268474"/>
    <lineage>
        <taxon>Eukaryota</taxon>
        <taxon>Metazoa</taxon>
        <taxon>Ecdysozoa</taxon>
        <taxon>Nematoda</taxon>
        <taxon>Enoplea</taxon>
        <taxon>Dorylaimia</taxon>
        <taxon>Trichinellida</taxon>
        <taxon>Trichinellidae</taxon>
        <taxon>Trichinella</taxon>
    </lineage>
</organism>
<keyword evidence="2" id="KW-1185">Reference proteome</keyword>
<evidence type="ECO:0000313" key="2">
    <source>
        <dbReference type="Proteomes" id="UP000054843"/>
    </source>
</evidence>